<evidence type="ECO:0000313" key="2">
    <source>
        <dbReference type="WBParaSite" id="Csp11.Scaffold629.g10995.t1"/>
    </source>
</evidence>
<protein>
    <submittedName>
        <fullName evidence="2">TIR domain-containing protein</fullName>
    </submittedName>
</protein>
<organism evidence="1 2">
    <name type="scientific">Caenorhabditis tropicalis</name>
    <dbReference type="NCBI Taxonomy" id="1561998"/>
    <lineage>
        <taxon>Eukaryota</taxon>
        <taxon>Metazoa</taxon>
        <taxon>Ecdysozoa</taxon>
        <taxon>Nematoda</taxon>
        <taxon>Chromadorea</taxon>
        <taxon>Rhabditida</taxon>
        <taxon>Rhabditina</taxon>
        <taxon>Rhabditomorpha</taxon>
        <taxon>Rhabditoidea</taxon>
        <taxon>Rhabditidae</taxon>
        <taxon>Peloderinae</taxon>
        <taxon>Caenorhabditis</taxon>
    </lineage>
</organism>
<dbReference type="AlphaFoldDB" id="A0A1I7TRB9"/>
<dbReference type="WBParaSite" id="Csp11.Scaffold629.g10995.t1">
    <property type="protein sequence ID" value="Csp11.Scaffold629.g10995.t1"/>
    <property type="gene ID" value="Csp11.Scaffold629.g10995"/>
</dbReference>
<sequence length="157" mass="18477">MSLNTVPYDNNNNNDSNVQTILNDSESDEEWSTYPLIRSVEEVEKEKIIWITPAYTTQSEWSPVTLSKITWGHLQSRVSQSVQRLLPLYVLDHSLRVDAQEYQNCLEELSYFVYVEMHGFLFLSNAEFGREVAENWLTKHLDYISVDMDYLTQHNYD</sequence>
<proteinExistence type="predicted"/>
<evidence type="ECO:0000313" key="1">
    <source>
        <dbReference type="Proteomes" id="UP000095282"/>
    </source>
</evidence>
<name>A0A1I7TRB9_9PELO</name>
<dbReference type="Proteomes" id="UP000095282">
    <property type="component" value="Unplaced"/>
</dbReference>
<reference evidence="2" key="1">
    <citation type="submission" date="2016-11" db="UniProtKB">
        <authorList>
            <consortium name="WormBaseParasite"/>
        </authorList>
    </citation>
    <scope>IDENTIFICATION</scope>
</reference>
<keyword evidence="1" id="KW-1185">Reference proteome</keyword>
<accession>A0A1I7TRB9</accession>